<keyword evidence="5" id="KW-0564">Palmitate</keyword>
<evidence type="ECO:0000256" key="4">
    <source>
        <dbReference type="ARBA" id="ARBA00023136"/>
    </source>
</evidence>
<evidence type="ECO:0000313" key="7">
    <source>
        <dbReference type="EMBL" id="MDC7713515.1"/>
    </source>
</evidence>
<evidence type="ECO:0000256" key="3">
    <source>
        <dbReference type="ARBA" id="ARBA00022729"/>
    </source>
</evidence>
<comment type="caution">
    <text evidence="7">The sequence shown here is derived from an EMBL/GenBank/DDBJ whole genome shotgun (WGS) entry which is preliminary data.</text>
</comment>
<name>A0ABT5ILT2_9NEIS</name>
<evidence type="ECO:0000256" key="1">
    <source>
        <dbReference type="ARBA" id="ARBA00010296"/>
    </source>
</evidence>
<keyword evidence="3" id="KW-0732">Signal</keyword>
<dbReference type="InterPro" id="IPR012556">
    <property type="entry name" value="Entericidin"/>
</dbReference>
<accession>A0ABT5ILT2</accession>
<gene>
    <name evidence="7" type="ORF">PQU96_05090</name>
</gene>
<evidence type="ECO:0000313" key="8">
    <source>
        <dbReference type="Proteomes" id="UP001222030"/>
    </source>
</evidence>
<evidence type="ECO:0000256" key="5">
    <source>
        <dbReference type="ARBA" id="ARBA00023139"/>
    </source>
</evidence>
<sequence length="40" mass="4141">MTTRILTALTIVFAMTACNTVSGIGKDIRSAGSAIERAAQ</sequence>
<keyword evidence="8" id="KW-1185">Reference proteome</keyword>
<reference evidence="7 8" key="1">
    <citation type="submission" date="2023-01" db="EMBL/GenBank/DDBJ databases">
        <title>Novel species of the genus Vogesella isolated from rivers.</title>
        <authorList>
            <person name="Lu H."/>
        </authorList>
    </citation>
    <scope>NUCLEOTIDE SEQUENCE [LARGE SCALE GENOMIC DNA]</scope>
    <source>
        <strain evidence="7 8">LYT5W</strain>
    </source>
</reference>
<dbReference type="Proteomes" id="UP001222030">
    <property type="component" value="Unassembled WGS sequence"/>
</dbReference>
<keyword evidence="4" id="KW-0472">Membrane</keyword>
<organism evidence="7 8">
    <name type="scientific">Vogesella margarita</name>
    <dbReference type="NCBI Taxonomy" id="2984199"/>
    <lineage>
        <taxon>Bacteria</taxon>
        <taxon>Pseudomonadati</taxon>
        <taxon>Pseudomonadota</taxon>
        <taxon>Betaproteobacteria</taxon>
        <taxon>Neisseriales</taxon>
        <taxon>Chromobacteriaceae</taxon>
        <taxon>Vogesella</taxon>
    </lineage>
</organism>
<comment type="similarity">
    <text evidence="1">Belongs to the EcnA/EcnB lipoprotein family.</text>
</comment>
<dbReference type="Pfam" id="PF08085">
    <property type="entry name" value="Entericidin"/>
    <property type="match status" value="1"/>
</dbReference>
<dbReference type="EMBL" id="JAQQLE010000003">
    <property type="protein sequence ID" value="MDC7713515.1"/>
    <property type="molecule type" value="Genomic_DNA"/>
</dbReference>
<keyword evidence="2" id="KW-1003">Cell membrane</keyword>
<protein>
    <submittedName>
        <fullName evidence="7">Entericidin A/B family lipoprotein</fullName>
    </submittedName>
</protein>
<dbReference type="RefSeq" id="WP_272771167.1">
    <property type="nucleotide sequence ID" value="NZ_JAQQLE010000003.1"/>
</dbReference>
<evidence type="ECO:0000256" key="6">
    <source>
        <dbReference type="ARBA" id="ARBA00023288"/>
    </source>
</evidence>
<proteinExistence type="inferred from homology"/>
<evidence type="ECO:0000256" key="2">
    <source>
        <dbReference type="ARBA" id="ARBA00022475"/>
    </source>
</evidence>
<dbReference type="PROSITE" id="PS51257">
    <property type="entry name" value="PROKAR_LIPOPROTEIN"/>
    <property type="match status" value="1"/>
</dbReference>
<keyword evidence="6 7" id="KW-0449">Lipoprotein</keyword>